<dbReference type="PROSITE" id="PS51007">
    <property type="entry name" value="CYTC"/>
    <property type="match status" value="1"/>
</dbReference>
<evidence type="ECO:0000256" key="5">
    <source>
        <dbReference type="SAM" id="Coils"/>
    </source>
</evidence>
<keyword evidence="9" id="KW-1185">Reference proteome</keyword>
<evidence type="ECO:0000256" key="3">
    <source>
        <dbReference type="ARBA" id="ARBA00023004"/>
    </source>
</evidence>
<keyword evidence="6" id="KW-0812">Transmembrane</keyword>
<dbReference type="Pfam" id="PF13442">
    <property type="entry name" value="Cytochrome_CBB3"/>
    <property type="match status" value="1"/>
</dbReference>
<dbReference type="HOGENOM" id="CLU_061347_0_0_10"/>
<accession>A9DLM7</accession>
<dbReference type="PANTHER" id="PTHR33751">
    <property type="entry name" value="CBB3-TYPE CYTOCHROME C OXIDASE SUBUNIT FIXP"/>
    <property type="match status" value="1"/>
</dbReference>
<dbReference type="InterPro" id="IPR009056">
    <property type="entry name" value="Cyt_c-like_dom"/>
</dbReference>
<evidence type="ECO:0000256" key="1">
    <source>
        <dbReference type="ARBA" id="ARBA00022617"/>
    </source>
</evidence>
<evidence type="ECO:0000313" key="9">
    <source>
        <dbReference type="Proteomes" id="UP000002945"/>
    </source>
</evidence>
<sequence length="331" mass="37165">MRNLIPSWARVLLIFFLIFIGIEYFVESGDRPAFMEEPLIMLFLVLVLFILIAIEGIVAAIERILFTGLDEAGKERYLKEKNKTPEFKKLKSIYEKLVDSKPVEAEAEIILDHNYDGIKELDNNLPPWWLYGFYASIVFAAIYMLKYHVFNGENQIMEYERKYAEAQVEIDKFNATAKDRVDAETVVLLTETSDLSAGKEIFNKNCVACHRIDGGGGIGPNLTDKHWILGGGIKNVFKTISKGGRPGQGMESWSRKGLKASQIAQVASYVLTFQGTTPGPDAKEPEGEIWIAPLLESETGTKTEVKIDADTNIEIEKVSDSVIKITDETKE</sequence>
<dbReference type="AlphaFoldDB" id="A9DLM7"/>
<feature type="transmembrane region" description="Helical" evidence="6">
    <location>
        <begin position="38"/>
        <end position="61"/>
    </location>
</feature>
<dbReference type="Gene3D" id="6.10.280.130">
    <property type="match status" value="1"/>
</dbReference>
<organism evidence="8 9">
    <name type="scientific">Kordia algicida OT-1</name>
    <dbReference type="NCBI Taxonomy" id="391587"/>
    <lineage>
        <taxon>Bacteria</taxon>
        <taxon>Pseudomonadati</taxon>
        <taxon>Bacteroidota</taxon>
        <taxon>Flavobacteriia</taxon>
        <taxon>Flavobacteriales</taxon>
        <taxon>Flavobacteriaceae</taxon>
        <taxon>Kordia</taxon>
    </lineage>
</organism>
<dbReference type="Proteomes" id="UP000002945">
    <property type="component" value="Unassembled WGS sequence"/>
</dbReference>
<dbReference type="InterPro" id="IPR038414">
    <property type="entry name" value="CcoP_N_sf"/>
</dbReference>
<dbReference type="RefSeq" id="WP_007095609.1">
    <property type="nucleotide sequence ID" value="NZ_CP142125.1"/>
</dbReference>
<keyword evidence="6" id="KW-0472">Membrane</keyword>
<keyword evidence="5" id="KW-0175">Coiled coil</keyword>
<dbReference type="InterPro" id="IPR036909">
    <property type="entry name" value="Cyt_c-like_dom_sf"/>
</dbReference>
<evidence type="ECO:0000256" key="4">
    <source>
        <dbReference type="PROSITE-ProRule" id="PRU00433"/>
    </source>
</evidence>
<evidence type="ECO:0000313" key="8">
    <source>
        <dbReference type="EMBL" id="EDP98598.1"/>
    </source>
</evidence>
<dbReference type="eggNOG" id="COG2010">
    <property type="taxonomic scope" value="Bacteria"/>
</dbReference>
<keyword evidence="6" id="KW-1133">Transmembrane helix</keyword>
<dbReference type="STRING" id="391587.KAOT1_15312"/>
<dbReference type="InterPro" id="IPR032858">
    <property type="entry name" value="CcoP_N"/>
</dbReference>
<feature type="domain" description="Cytochrome c" evidence="7">
    <location>
        <begin position="193"/>
        <end position="274"/>
    </location>
</feature>
<dbReference type="PANTHER" id="PTHR33751:SF1">
    <property type="entry name" value="CBB3-TYPE CYTOCHROME C OXIDASE SUBUNIT FIXP"/>
    <property type="match status" value="1"/>
</dbReference>
<dbReference type="GO" id="GO:0009055">
    <property type="term" value="F:electron transfer activity"/>
    <property type="evidence" value="ECO:0007669"/>
    <property type="project" value="InterPro"/>
</dbReference>
<dbReference type="GO" id="GO:0020037">
    <property type="term" value="F:heme binding"/>
    <property type="evidence" value="ECO:0007669"/>
    <property type="project" value="InterPro"/>
</dbReference>
<gene>
    <name evidence="8" type="ORF">KAOT1_15312</name>
</gene>
<dbReference type="EMBL" id="ABIB01000001">
    <property type="protein sequence ID" value="EDP98598.1"/>
    <property type="molecule type" value="Genomic_DNA"/>
</dbReference>
<dbReference type="SUPFAM" id="SSF46626">
    <property type="entry name" value="Cytochrome c"/>
    <property type="match status" value="1"/>
</dbReference>
<protein>
    <submittedName>
        <fullName evidence="8">Cytochrome c, mono-and diheme variant</fullName>
    </submittedName>
</protein>
<comment type="caution">
    <text evidence="8">The sequence shown here is derived from an EMBL/GenBank/DDBJ whole genome shotgun (WGS) entry which is preliminary data.</text>
</comment>
<evidence type="ECO:0000256" key="2">
    <source>
        <dbReference type="ARBA" id="ARBA00022723"/>
    </source>
</evidence>
<reference evidence="8 9" key="1">
    <citation type="journal article" date="2011" name="J. Bacteriol.">
        <title>Genome sequence of the algicidal bacterium Kordia algicida OT-1.</title>
        <authorList>
            <person name="Lee H.S."/>
            <person name="Kang S.G."/>
            <person name="Kwon K.K."/>
            <person name="Lee J.H."/>
            <person name="Kim S.J."/>
        </authorList>
    </citation>
    <scope>NUCLEOTIDE SEQUENCE [LARGE SCALE GENOMIC DNA]</scope>
    <source>
        <strain evidence="8 9">OT-1</strain>
    </source>
</reference>
<feature type="coiled-coil region" evidence="5">
    <location>
        <begin position="149"/>
        <end position="176"/>
    </location>
</feature>
<dbReference type="Gene3D" id="1.10.760.10">
    <property type="entry name" value="Cytochrome c-like domain"/>
    <property type="match status" value="1"/>
</dbReference>
<keyword evidence="1 4" id="KW-0349">Heme</keyword>
<evidence type="ECO:0000256" key="6">
    <source>
        <dbReference type="SAM" id="Phobius"/>
    </source>
</evidence>
<feature type="transmembrane region" description="Helical" evidence="6">
    <location>
        <begin position="6"/>
        <end position="26"/>
    </location>
</feature>
<name>A9DLM7_9FLAO</name>
<feature type="transmembrane region" description="Helical" evidence="6">
    <location>
        <begin position="128"/>
        <end position="145"/>
    </location>
</feature>
<dbReference type="InterPro" id="IPR050597">
    <property type="entry name" value="Cytochrome_c_Oxidase_Subunit"/>
</dbReference>
<dbReference type="OrthoDB" id="9811281at2"/>
<dbReference type="Pfam" id="PF14715">
    <property type="entry name" value="FixP_N"/>
    <property type="match status" value="1"/>
</dbReference>
<keyword evidence="3 4" id="KW-0408">Iron</keyword>
<evidence type="ECO:0000259" key="7">
    <source>
        <dbReference type="PROSITE" id="PS51007"/>
    </source>
</evidence>
<keyword evidence="2 4" id="KW-0479">Metal-binding</keyword>
<dbReference type="GO" id="GO:0046872">
    <property type="term" value="F:metal ion binding"/>
    <property type="evidence" value="ECO:0007669"/>
    <property type="project" value="UniProtKB-KW"/>
</dbReference>
<proteinExistence type="predicted"/>